<keyword evidence="3" id="KW-1185">Reference proteome</keyword>
<dbReference type="AlphaFoldDB" id="A0AAD9VCL8"/>
<dbReference type="PANTHER" id="PTHR35309:SF4">
    <property type="entry name" value="TOCOPHEROL CYCLASE"/>
    <property type="match status" value="1"/>
</dbReference>
<feature type="signal peptide" evidence="1">
    <location>
        <begin position="1"/>
        <end position="25"/>
    </location>
</feature>
<dbReference type="Proteomes" id="UP001249851">
    <property type="component" value="Unassembled WGS sequence"/>
</dbReference>
<dbReference type="EMBL" id="JARQWQ010000009">
    <property type="protein sequence ID" value="KAK2569613.1"/>
    <property type="molecule type" value="Genomic_DNA"/>
</dbReference>
<comment type="caution">
    <text evidence="2">The sequence shown here is derived from an EMBL/GenBank/DDBJ whole genome shotgun (WGS) entry which is preliminary data.</text>
</comment>
<organism evidence="2 3">
    <name type="scientific">Acropora cervicornis</name>
    <name type="common">Staghorn coral</name>
    <dbReference type="NCBI Taxonomy" id="6130"/>
    <lineage>
        <taxon>Eukaryota</taxon>
        <taxon>Metazoa</taxon>
        <taxon>Cnidaria</taxon>
        <taxon>Anthozoa</taxon>
        <taxon>Hexacorallia</taxon>
        <taxon>Scleractinia</taxon>
        <taxon>Astrocoeniina</taxon>
        <taxon>Acroporidae</taxon>
        <taxon>Acropora</taxon>
    </lineage>
</organism>
<protein>
    <recommendedName>
        <fullName evidence="4">Tocopherol cyclase</fullName>
    </recommendedName>
</protein>
<feature type="chain" id="PRO_5042103318" description="Tocopherol cyclase" evidence="1">
    <location>
        <begin position="26"/>
        <end position="370"/>
    </location>
</feature>
<name>A0AAD9VCL8_ACRCE</name>
<proteinExistence type="predicted"/>
<evidence type="ECO:0000256" key="1">
    <source>
        <dbReference type="SAM" id="SignalP"/>
    </source>
</evidence>
<gene>
    <name evidence="2" type="ORF">P5673_005440</name>
</gene>
<dbReference type="InterPro" id="IPR025893">
    <property type="entry name" value="Tocopherol_cyclase"/>
</dbReference>
<dbReference type="PANTHER" id="PTHR35309">
    <property type="match status" value="1"/>
</dbReference>
<evidence type="ECO:0000313" key="2">
    <source>
        <dbReference type="EMBL" id="KAK2569613.1"/>
    </source>
</evidence>
<reference evidence="2" key="1">
    <citation type="journal article" date="2023" name="G3 (Bethesda)">
        <title>Whole genome assembly and annotation of the endangered Caribbean coral Acropora cervicornis.</title>
        <authorList>
            <person name="Selwyn J.D."/>
            <person name="Vollmer S.V."/>
        </authorList>
    </citation>
    <scope>NUCLEOTIDE SEQUENCE</scope>
    <source>
        <strain evidence="2">K2</strain>
    </source>
</reference>
<reference evidence="2" key="2">
    <citation type="journal article" date="2023" name="Science">
        <title>Genomic signatures of disease resistance in endangered staghorn corals.</title>
        <authorList>
            <person name="Vollmer S.V."/>
            <person name="Selwyn J.D."/>
            <person name="Despard B.A."/>
            <person name="Roesel C.L."/>
        </authorList>
    </citation>
    <scope>NUCLEOTIDE SEQUENCE</scope>
    <source>
        <strain evidence="2">K2</strain>
    </source>
</reference>
<evidence type="ECO:0008006" key="4">
    <source>
        <dbReference type="Google" id="ProtNLM"/>
    </source>
</evidence>
<accession>A0AAD9VCL8</accession>
<keyword evidence="1" id="KW-0732">Signal</keyword>
<dbReference type="GO" id="GO:0009976">
    <property type="term" value="F:tocopherol cyclase activity"/>
    <property type="evidence" value="ECO:0007669"/>
    <property type="project" value="InterPro"/>
</dbReference>
<dbReference type="Pfam" id="PF14249">
    <property type="entry name" value="Tocopherol_cycl"/>
    <property type="match status" value="1"/>
</dbReference>
<evidence type="ECO:0000313" key="3">
    <source>
        <dbReference type="Proteomes" id="UP001249851"/>
    </source>
</evidence>
<sequence>MKGNKTSLGICALFIIIGLFRFTYANPYNPHVSPTKGPFVEGWYSRILDFESNHSFGILFGRVMSRDKDPFFGRYALNNVVSLFHSRGDDSSMEVFRGSPSSDDVKVTSQGKLVTMEPDFKSSASFEWEAKSYGFFQVDEQETRFNFTNINGVSFIGILGAPNPWGPYGEGPEGWTDEYPLHWYVYSLGSELINYNWVNEQTGEMLRGRQGVVFQQKVWGTTFPLAWVWAQGFHWASRASFALSLGVLGTAGFSKPIHLIGYRSSAITLNFRPSNSRLRKNINECSGVVSATVTSHTHQLEFEINAPPSSFQAGLLRLNENDFSPVCVETYIASAFFHVYKRTQQRYELIESGEFHLAALELGGLYVCQE</sequence>